<comment type="caution">
    <text evidence="1">The sequence shown here is derived from an EMBL/GenBank/DDBJ whole genome shotgun (WGS) entry which is preliminary data.</text>
</comment>
<dbReference type="EMBL" id="JAXCGZ010021233">
    <property type="protein sequence ID" value="KAK7056531.1"/>
    <property type="molecule type" value="Genomic_DNA"/>
</dbReference>
<evidence type="ECO:0000313" key="1">
    <source>
        <dbReference type="EMBL" id="KAK7056531.1"/>
    </source>
</evidence>
<feature type="non-terminal residue" evidence="1">
    <location>
        <position position="1"/>
    </location>
</feature>
<name>A0AAN8WDN4_HALRR</name>
<organism evidence="1 2">
    <name type="scientific">Halocaridina rubra</name>
    <name type="common">Hawaiian red shrimp</name>
    <dbReference type="NCBI Taxonomy" id="373956"/>
    <lineage>
        <taxon>Eukaryota</taxon>
        <taxon>Metazoa</taxon>
        <taxon>Ecdysozoa</taxon>
        <taxon>Arthropoda</taxon>
        <taxon>Crustacea</taxon>
        <taxon>Multicrustacea</taxon>
        <taxon>Malacostraca</taxon>
        <taxon>Eumalacostraca</taxon>
        <taxon>Eucarida</taxon>
        <taxon>Decapoda</taxon>
        <taxon>Pleocyemata</taxon>
        <taxon>Caridea</taxon>
        <taxon>Atyoidea</taxon>
        <taxon>Atyidae</taxon>
        <taxon>Halocaridina</taxon>
    </lineage>
</organism>
<dbReference type="Proteomes" id="UP001381693">
    <property type="component" value="Unassembled WGS sequence"/>
</dbReference>
<gene>
    <name evidence="1" type="ORF">SK128_004983</name>
</gene>
<protein>
    <submittedName>
        <fullName evidence="1">Uncharacterized protein</fullName>
    </submittedName>
</protein>
<reference evidence="1 2" key="1">
    <citation type="submission" date="2023-11" db="EMBL/GenBank/DDBJ databases">
        <title>Halocaridina rubra genome assembly.</title>
        <authorList>
            <person name="Smith C."/>
        </authorList>
    </citation>
    <scope>NUCLEOTIDE SEQUENCE [LARGE SCALE GENOMIC DNA]</scope>
    <source>
        <strain evidence="1">EP-1</strain>
        <tissue evidence="1">Whole</tissue>
    </source>
</reference>
<dbReference type="AlphaFoldDB" id="A0AAN8WDN4"/>
<sequence>GVLTLDEVVKNAWMYNDVPEGRKQEKELSKSVDEVKFLRGKKEVTRTIEKNSHLPRKYP</sequence>
<keyword evidence="2" id="KW-1185">Reference proteome</keyword>
<feature type="non-terminal residue" evidence="1">
    <location>
        <position position="59"/>
    </location>
</feature>
<proteinExistence type="predicted"/>
<accession>A0AAN8WDN4</accession>
<evidence type="ECO:0000313" key="2">
    <source>
        <dbReference type="Proteomes" id="UP001381693"/>
    </source>
</evidence>